<dbReference type="PANTHER" id="PTHR42813">
    <property type="entry name" value="ZINC-TYPE ALCOHOL DEHYDROGENASE-LIKE"/>
    <property type="match status" value="1"/>
</dbReference>
<dbReference type="Proteomes" id="UP000288429">
    <property type="component" value="Unassembled WGS sequence"/>
</dbReference>
<dbReference type="AlphaFoldDB" id="A0A428TIP3"/>
<evidence type="ECO:0000313" key="8">
    <source>
        <dbReference type="EMBL" id="RSM01881.1"/>
    </source>
</evidence>
<feature type="domain" description="Alcohol dehydrogenase-like N-terminal" evidence="7">
    <location>
        <begin position="3"/>
        <end position="97"/>
    </location>
</feature>
<dbReference type="SUPFAM" id="SSF50129">
    <property type="entry name" value="GroES-like"/>
    <property type="match status" value="1"/>
</dbReference>
<dbReference type="Gene3D" id="3.90.180.10">
    <property type="entry name" value="Medium-chain alcohol dehydrogenases, catalytic domain"/>
    <property type="match status" value="1"/>
</dbReference>
<organism evidence="8 9">
    <name type="scientific">Fusarium ambrosium</name>
    <dbReference type="NCBI Taxonomy" id="131363"/>
    <lineage>
        <taxon>Eukaryota</taxon>
        <taxon>Fungi</taxon>
        <taxon>Dikarya</taxon>
        <taxon>Ascomycota</taxon>
        <taxon>Pezizomycotina</taxon>
        <taxon>Sordariomycetes</taxon>
        <taxon>Hypocreomycetidae</taxon>
        <taxon>Hypocreales</taxon>
        <taxon>Nectriaceae</taxon>
        <taxon>Fusarium</taxon>
        <taxon>Fusarium solani species complex</taxon>
    </lineage>
</organism>
<dbReference type="InterPro" id="IPR002328">
    <property type="entry name" value="ADH_Zn_CS"/>
</dbReference>
<dbReference type="PANTHER" id="PTHR42813:SF6">
    <property type="entry name" value="ALCOHOL DEHYDROGENASE (EUROFUNG)"/>
    <property type="match status" value="1"/>
</dbReference>
<dbReference type="InterPro" id="IPR036291">
    <property type="entry name" value="NAD(P)-bd_dom_sf"/>
</dbReference>
<gene>
    <name evidence="8" type="ORF">CDV31_011165</name>
</gene>
<sequence>MRELHVYRGHQKSEPGFIMGHEFVGEVVETGPKVVTVARGDKVISPFTISCGECFYCQHHLSSRCAKGALFGTKALDGAQAEYCRVPLADSTVVKAPPSVDSRKLVLMADIFPTGYFAAKSAFAGLSQDVAGSSTVVLLGCGPVGLCAIVNALEFRPQHVLAIDSVEARLGQAKALGAEPWNFQVNMQGIKDRITELTDGRGADIIIESVGHSSALRLGFDLLRPGGIISSIGVHNGEIPWTGNEAYGKNLTLKMGRCSVRSLFDEALNVLAKKQHELDFMIDNVRPMSDAVQAYDDFHNMKYQKIIFEPGK</sequence>
<name>A0A428TIP3_9HYPO</name>
<dbReference type="InterPro" id="IPR013149">
    <property type="entry name" value="ADH-like_C"/>
</dbReference>
<reference evidence="8 9" key="1">
    <citation type="submission" date="2017-06" db="EMBL/GenBank/DDBJ databases">
        <title>Cmopartive genomic analysis of Ambrosia Fusariam Clade fungi.</title>
        <authorList>
            <person name="Stajich J.E."/>
            <person name="Carrillo J."/>
            <person name="Kijimoto T."/>
            <person name="Eskalen A."/>
            <person name="O'Donnell K."/>
            <person name="Kasson M."/>
        </authorList>
    </citation>
    <scope>NUCLEOTIDE SEQUENCE [LARGE SCALE GENOMIC DNA]</scope>
    <source>
        <strain evidence="8 9">NRRL 20438</strain>
    </source>
</reference>
<comment type="caution">
    <text evidence="8">The sequence shown here is derived from an EMBL/GenBank/DDBJ whole genome shotgun (WGS) entry which is preliminary data.</text>
</comment>
<evidence type="ECO:0000256" key="1">
    <source>
        <dbReference type="ARBA" id="ARBA00001947"/>
    </source>
</evidence>
<evidence type="ECO:0000256" key="3">
    <source>
        <dbReference type="ARBA" id="ARBA00022833"/>
    </source>
</evidence>
<proteinExistence type="inferred from homology"/>
<keyword evidence="9" id="KW-1185">Reference proteome</keyword>
<evidence type="ECO:0008006" key="10">
    <source>
        <dbReference type="Google" id="ProtNLM"/>
    </source>
</evidence>
<dbReference type="GO" id="GO:0016491">
    <property type="term" value="F:oxidoreductase activity"/>
    <property type="evidence" value="ECO:0007669"/>
    <property type="project" value="UniProtKB-KW"/>
</dbReference>
<evidence type="ECO:0000256" key="4">
    <source>
        <dbReference type="ARBA" id="ARBA00023002"/>
    </source>
</evidence>
<dbReference type="SUPFAM" id="SSF51735">
    <property type="entry name" value="NAD(P)-binding Rossmann-fold domains"/>
    <property type="match status" value="1"/>
</dbReference>
<comment type="similarity">
    <text evidence="5">Belongs to the zinc-containing alcohol dehydrogenase family.</text>
</comment>
<evidence type="ECO:0000259" key="6">
    <source>
        <dbReference type="Pfam" id="PF00107"/>
    </source>
</evidence>
<accession>A0A428TIP3</accession>
<evidence type="ECO:0000259" key="7">
    <source>
        <dbReference type="Pfam" id="PF08240"/>
    </source>
</evidence>
<dbReference type="InterPro" id="IPR011032">
    <property type="entry name" value="GroES-like_sf"/>
</dbReference>
<evidence type="ECO:0000313" key="9">
    <source>
        <dbReference type="Proteomes" id="UP000288429"/>
    </source>
</evidence>
<dbReference type="InterPro" id="IPR013154">
    <property type="entry name" value="ADH-like_N"/>
</dbReference>
<dbReference type="Pfam" id="PF00107">
    <property type="entry name" value="ADH_zinc_N"/>
    <property type="match status" value="1"/>
</dbReference>
<dbReference type="CDD" id="cd08284">
    <property type="entry name" value="FDH_like_2"/>
    <property type="match status" value="1"/>
</dbReference>
<protein>
    <recommendedName>
        <fullName evidence="10">Enoyl reductase (ER) domain-containing protein</fullName>
    </recommendedName>
</protein>
<feature type="domain" description="Alcohol dehydrogenase-like C-terminal" evidence="6">
    <location>
        <begin position="143"/>
        <end position="271"/>
    </location>
</feature>
<dbReference type="Gene3D" id="3.40.50.720">
    <property type="entry name" value="NAD(P)-binding Rossmann-like Domain"/>
    <property type="match status" value="1"/>
</dbReference>
<evidence type="ECO:0000256" key="2">
    <source>
        <dbReference type="ARBA" id="ARBA00022723"/>
    </source>
</evidence>
<keyword evidence="3 5" id="KW-0862">Zinc</keyword>
<dbReference type="Pfam" id="PF08240">
    <property type="entry name" value="ADH_N"/>
    <property type="match status" value="1"/>
</dbReference>
<comment type="cofactor">
    <cofactor evidence="1 5">
        <name>Zn(2+)</name>
        <dbReference type="ChEBI" id="CHEBI:29105"/>
    </cofactor>
</comment>
<dbReference type="GO" id="GO:0008270">
    <property type="term" value="F:zinc ion binding"/>
    <property type="evidence" value="ECO:0007669"/>
    <property type="project" value="InterPro"/>
</dbReference>
<evidence type="ECO:0000256" key="5">
    <source>
        <dbReference type="RuleBase" id="RU361277"/>
    </source>
</evidence>
<keyword evidence="4" id="KW-0560">Oxidoreductase</keyword>
<keyword evidence="2 5" id="KW-0479">Metal-binding</keyword>
<dbReference type="PROSITE" id="PS00059">
    <property type="entry name" value="ADH_ZINC"/>
    <property type="match status" value="1"/>
</dbReference>
<dbReference type="EMBL" id="NIZV01000183">
    <property type="protein sequence ID" value="RSM01881.1"/>
    <property type="molecule type" value="Genomic_DNA"/>
</dbReference>